<sequence length="78" mass="8529">MSDDAGTPDSDPDHLDPAGDVADLLEETNHGIQLADDQDPEQLREFIETVENSDEPTDPGTHATVRMARALLEQTDDK</sequence>
<proteinExistence type="predicted"/>
<reference evidence="1" key="1">
    <citation type="journal article" date="2010" name="Environ. Microbiol.">
        <title>The metavirome of a hypersaline environment.</title>
        <authorList>
            <person name="Santos F."/>
            <person name="Yarza P."/>
            <person name="Parro V."/>
            <person name="Briones C."/>
            <person name="Anton J."/>
        </authorList>
    </citation>
    <scope>NUCLEOTIDE SEQUENCE</scope>
</reference>
<protein>
    <submittedName>
        <fullName evidence="1">Uncharacterized protein</fullName>
    </submittedName>
</protein>
<accession>D5L2G3</accession>
<dbReference type="EMBL" id="GU735221">
    <property type="protein sequence ID" value="ADE29222.1"/>
    <property type="molecule type" value="Genomic_DNA"/>
</dbReference>
<name>D5L2G3_9VIRU</name>
<organism evidence="1">
    <name type="scientific">uncultured virus</name>
    <dbReference type="NCBI Taxonomy" id="340016"/>
    <lineage>
        <taxon>Viruses</taxon>
        <taxon>environmental samples</taxon>
    </lineage>
</organism>
<evidence type="ECO:0000313" key="1">
    <source>
        <dbReference type="EMBL" id="ADE29222.1"/>
    </source>
</evidence>